<dbReference type="Proteomes" id="UP001061958">
    <property type="component" value="Unassembled WGS sequence"/>
</dbReference>
<dbReference type="InterPro" id="IPR029058">
    <property type="entry name" value="AB_hydrolase_fold"/>
</dbReference>
<keyword evidence="3 6" id="KW-0378">Hydrolase</keyword>
<dbReference type="GO" id="GO:0004252">
    <property type="term" value="F:serine-type endopeptidase activity"/>
    <property type="evidence" value="ECO:0007669"/>
    <property type="project" value="UniProtKB-UniRule"/>
</dbReference>
<comment type="similarity">
    <text evidence="1 6">Belongs to the peptidase S9A family.</text>
</comment>
<dbReference type="EMBL" id="BQMJ01000028">
    <property type="protein sequence ID" value="GJQ11898.1"/>
    <property type="molecule type" value="Genomic_DNA"/>
</dbReference>
<keyword evidence="2 6" id="KW-0645">Protease</keyword>
<reference evidence="9" key="2">
    <citation type="submission" date="2022-01" db="EMBL/GenBank/DDBJ databases">
        <authorList>
            <person name="Hirooka S."/>
            <person name="Miyagishima S.Y."/>
        </authorList>
    </citation>
    <scope>NUCLEOTIDE SEQUENCE</scope>
    <source>
        <strain evidence="9">NBRC 102759</strain>
    </source>
</reference>
<dbReference type="InterPro" id="IPR001375">
    <property type="entry name" value="Peptidase_S9_cat"/>
</dbReference>
<evidence type="ECO:0000259" key="8">
    <source>
        <dbReference type="Pfam" id="PF02897"/>
    </source>
</evidence>
<evidence type="ECO:0000256" key="4">
    <source>
        <dbReference type="ARBA" id="ARBA00022825"/>
    </source>
</evidence>
<evidence type="ECO:0000256" key="6">
    <source>
        <dbReference type="RuleBase" id="RU368024"/>
    </source>
</evidence>
<keyword evidence="4 6" id="KW-0720">Serine protease</keyword>
<comment type="function">
    <text evidence="5">Serine peptidase whose precise substrate specificity remains unclear. Does not cleave peptides after a arginine or lysine residue. Regulates trans-Golgi network morphology and sorting by regulating the membrane binding of the AP-1 complex. May play a role in the regulation of synaptic vesicle exocytosis.</text>
</comment>
<accession>A0A9C7PW89</accession>
<evidence type="ECO:0000313" key="10">
    <source>
        <dbReference type="Proteomes" id="UP001061958"/>
    </source>
</evidence>
<feature type="domain" description="Peptidase S9 prolyl oligopeptidase catalytic" evidence="7">
    <location>
        <begin position="523"/>
        <end position="734"/>
    </location>
</feature>
<comment type="caution">
    <text evidence="9">The sequence shown here is derived from an EMBL/GenBank/DDBJ whole genome shotgun (WGS) entry which is preliminary data.</text>
</comment>
<dbReference type="InterPro" id="IPR023302">
    <property type="entry name" value="Pept_S9A_N"/>
</dbReference>
<keyword evidence="10" id="KW-1185">Reference proteome</keyword>
<dbReference type="Pfam" id="PF02897">
    <property type="entry name" value="Peptidase_S9_N"/>
    <property type="match status" value="1"/>
</dbReference>
<dbReference type="PANTHER" id="PTHR11757">
    <property type="entry name" value="PROTEASE FAMILY S9A OLIGOPEPTIDASE"/>
    <property type="match status" value="1"/>
</dbReference>
<feature type="domain" description="Peptidase S9A N-terminal" evidence="8">
    <location>
        <begin position="36"/>
        <end position="451"/>
    </location>
</feature>
<proteinExistence type="inferred from homology"/>
<dbReference type="PANTHER" id="PTHR11757:SF19">
    <property type="entry name" value="PROLYL ENDOPEPTIDASE-LIKE"/>
    <property type="match status" value="1"/>
</dbReference>
<name>A0A9C7PW89_9RHOD</name>
<dbReference type="SUPFAM" id="SSF53474">
    <property type="entry name" value="alpha/beta-Hydrolases"/>
    <property type="match status" value="1"/>
</dbReference>
<organism evidence="9 10">
    <name type="scientific">Galdieria partita</name>
    <dbReference type="NCBI Taxonomy" id="83374"/>
    <lineage>
        <taxon>Eukaryota</taxon>
        <taxon>Rhodophyta</taxon>
        <taxon>Bangiophyceae</taxon>
        <taxon>Galdieriales</taxon>
        <taxon>Galdieriaceae</taxon>
        <taxon>Galdieria</taxon>
    </lineage>
</organism>
<dbReference type="InterPro" id="IPR002470">
    <property type="entry name" value="Peptidase_S9A"/>
</dbReference>
<reference evidence="9" key="1">
    <citation type="journal article" date="2022" name="Proc. Natl. Acad. Sci. U.S.A.">
        <title>Life cycle and functional genomics of the unicellular red alga Galdieria for elucidating algal and plant evolution and industrial use.</title>
        <authorList>
            <person name="Hirooka S."/>
            <person name="Itabashi T."/>
            <person name="Ichinose T.M."/>
            <person name="Onuma R."/>
            <person name="Fujiwara T."/>
            <person name="Yamashita S."/>
            <person name="Jong L.W."/>
            <person name="Tomita R."/>
            <person name="Iwane A.H."/>
            <person name="Miyagishima S.Y."/>
        </authorList>
    </citation>
    <scope>NUCLEOTIDE SEQUENCE</scope>
    <source>
        <strain evidence="9">NBRC 102759</strain>
    </source>
</reference>
<dbReference type="Gene3D" id="2.130.10.120">
    <property type="entry name" value="Prolyl oligopeptidase, N-terminal domain"/>
    <property type="match status" value="1"/>
</dbReference>
<dbReference type="OrthoDB" id="248387at2759"/>
<evidence type="ECO:0000256" key="1">
    <source>
        <dbReference type="ARBA" id="ARBA00005228"/>
    </source>
</evidence>
<gene>
    <name evidence="9" type="ORF">GpartN1_g3689.t1</name>
</gene>
<dbReference type="PRINTS" id="PR00862">
    <property type="entry name" value="PROLIGOPTASE"/>
</dbReference>
<evidence type="ECO:0000313" key="9">
    <source>
        <dbReference type="EMBL" id="GJQ11898.1"/>
    </source>
</evidence>
<dbReference type="EC" id="3.4.21.-" evidence="6"/>
<evidence type="ECO:0000256" key="5">
    <source>
        <dbReference type="ARBA" id="ARBA00045448"/>
    </source>
</evidence>
<dbReference type="AlphaFoldDB" id="A0A9C7PW89"/>
<evidence type="ECO:0000259" key="7">
    <source>
        <dbReference type="Pfam" id="PF00326"/>
    </source>
</evidence>
<sequence>MSRIWKVGMSLATAYVTTQWLWKQPVLADLTAKMAPPVPTRRPFAMDAHGQVRIDEFYWLRDNSRSDREIIDHLEKENEYVNSTLADTQGLQQVLFEEMKQRMKEDDYAKFPYRKGPYYYYQRMETGKQFPIYCRRKVVDNTTSVSVVDKMDESQPEEILLDANQLAAGYENYRIGAFEVSPDHSLLAYADDTSGAERYVVRFKNLNDGTLLDDIIRDCSGDIAWANDNETIFYLTKDSLDRPDRLWRHRLSQSSLEDATLYRERDDAYYLSLHKSPTDRFIYLHCRSAETSEVSALDANRPNSSWKVLIPRKQGVDYDVSDREDYFYYLTNEDAPNRKICVAPLSNPSQWEKELVHHHEKQDKIVLEDLRTFENHLVVLQRRNGLQELAVYSFSDNQKLDISSPHIIHFPEEAYSLSHLSGEYHSAVARIEYSSLACPHSVYDIDLNTYQMVLKWRQSIVNTTRLQNYVTKRLWAKARDGANIPVSIVYRKDLFRQDGTSPLLLEGYGAYEISNDPVFDSGLLSLLDRGVVFAIAHIRGGGELGREWYEQGKYFNKKNTFTDFLDVCDYLLEQKYSSFGKVAITGRSAGGLLIGATLNMAPEGLFCAAVAGVPFVDVLTTMLDDTIPLTIKEREEWGDPRQKEYYDYILSYSPYDNVQHKNYPPILVTAGLHDPRVGYWEPAKWVLKLRDYKKDDHPVLLKVNLDGGHFSKSGRYDRLLEDALEYAFLLKCWGIHK</sequence>
<dbReference type="GO" id="GO:0006508">
    <property type="term" value="P:proteolysis"/>
    <property type="evidence" value="ECO:0007669"/>
    <property type="project" value="UniProtKB-KW"/>
</dbReference>
<protein>
    <recommendedName>
        <fullName evidence="6">Prolyl endopeptidase</fullName>
        <ecNumber evidence="6">3.4.21.-</ecNumber>
    </recommendedName>
</protein>
<dbReference type="SUPFAM" id="SSF50993">
    <property type="entry name" value="Peptidase/esterase 'gauge' domain"/>
    <property type="match status" value="1"/>
</dbReference>
<evidence type="ECO:0000256" key="2">
    <source>
        <dbReference type="ARBA" id="ARBA00022670"/>
    </source>
</evidence>
<dbReference type="Pfam" id="PF00326">
    <property type="entry name" value="Peptidase_S9"/>
    <property type="match status" value="1"/>
</dbReference>
<dbReference type="Gene3D" id="3.40.50.1820">
    <property type="entry name" value="alpha/beta hydrolase"/>
    <property type="match status" value="1"/>
</dbReference>
<dbReference type="InterPro" id="IPR051543">
    <property type="entry name" value="Serine_Peptidase_S9A"/>
</dbReference>
<evidence type="ECO:0000256" key="3">
    <source>
        <dbReference type="ARBA" id="ARBA00022801"/>
    </source>
</evidence>